<feature type="region of interest" description="Disordered" evidence="1">
    <location>
        <begin position="36"/>
        <end position="89"/>
    </location>
</feature>
<name>A0ABM1M4D5_NICVS</name>
<accession>A0ABM1M4D5</accession>
<reference evidence="3" key="1">
    <citation type="submission" date="2025-08" db="UniProtKB">
        <authorList>
            <consortium name="RefSeq"/>
        </authorList>
    </citation>
    <scope>IDENTIFICATION</scope>
    <source>
        <tissue evidence="3">Whole Larva</tissue>
    </source>
</reference>
<organism evidence="2 3">
    <name type="scientific">Nicrophorus vespilloides</name>
    <name type="common">Boreal carrion beetle</name>
    <dbReference type="NCBI Taxonomy" id="110193"/>
    <lineage>
        <taxon>Eukaryota</taxon>
        <taxon>Metazoa</taxon>
        <taxon>Ecdysozoa</taxon>
        <taxon>Arthropoda</taxon>
        <taxon>Hexapoda</taxon>
        <taxon>Insecta</taxon>
        <taxon>Pterygota</taxon>
        <taxon>Neoptera</taxon>
        <taxon>Endopterygota</taxon>
        <taxon>Coleoptera</taxon>
        <taxon>Polyphaga</taxon>
        <taxon>Staphyliniformia</taxon>
        <taxon>Silphidae</taxon>
        <taxon>Nicrophorinae</taxon>
        <taxon>Nicrophorus</taxon>
    </lineage>
</organism>
<dbReference type="GeneID" id="108557439"/>
<protein>
    <submittedName>
        <fullName evidence="3">Potassium/sodium hyperpolarization-activated cyclic nucleotide-gated channel 1-like</fullName>
    </submittedName>
</protein>
<evidence type="ECO:0000313" key="3">
    <source>
        <dbReference type="RefSeq" id="XP_017769435.1"/>
    </source>
</evidence>
<dbReference type="Proteomes" id="UP000695000">
    <property type="component" value="Unplaced"/>
</dbReference>
<evidence type="ECO:0000256" key="1">
    <source>
        <dbReference type="SAM" id="MobiDB-lite"/>
    </source>
</evidence>
<proteinExistence type="predicted"/>
<gene>
    <name evidence="3" type="primary">LOC108557439</name>
</gene>
<sequence length="89" mass="10090">FPGLAEHVTRADSKGRATAKFDHVCLCPPLRTRSDVNRQCRQQNPSPPPNSPSPQQQQQQEQSMRRTRTTRLQLQETSAAVPSHLSFRL</sequence>
<dbReference type="RefSeq" id="XP_017769435.1">
    <property type="nucleotide sequence ID" value="XM_017913946.1"/>
</dbReference>
<evidence type="ECO:0000313" key="2">
    <source>
        <dbReference type="Proteomes" id="UP000695000"/>
    </source>
</evidence>
<feature type="compositionally biased region" description="Low complexity" evidence="1">
    <location>
        <begin position="53"/>
        <end position="62"/>
    </location>
</feature>
<feature type="non-terminal residue" evidence="3">
    <location>
        <position position="1"/>
    </location>
</feature>
<keyword evidence="2" id="KW-1185">Reference proteome</keyword>